<gene>
    <name evidence="3" type="ORF">AR543_18550</name>
</gene>
<dbReference type="PANTHER" id="PTHR30204:SF82">
    <property type="entry name" value="TRANSCRIPTIONAL REGULATOR, MERR FAMILY"/>
    <property type="match status" value="1"/>
</dbReference>
<evidence type="ECO:0000259" key="2">
    <source>
        <dbReference type="PROSITE" id="PS50937"/>
    </source>
</evidence>
<accession>A0A172ZJJ6</accession>
<evidence type="ECO:0000313" key="4">
    <source>
        <dbReference type="Proteomes" id="UP000078148"/>
    </source>
</evidence>
<feature type="domain" description="HTH merR-type" evidence="2">
    <location>
        <begin position="3"/>
        <end position="72"/>
    </location>
</feature>
<dbReference type="CDD" id="cd01109">
    <property type="entry name" value="HTH_YyaN"/>
    <property type="match status" value="1"/>
</dbReference>
<dbReference type="SMART" id="SM00422">
    <property type="entry name" value="HTH_MERR"/>
    <property type="match status" value="1"/>
</dbReference>
<dbReference type="PANTHER" id="PTHR30204">
    <property type="entry name" value="REDOX-CYCLING DRUG-SENSING TRANSCRIPTIONAL ACTIVATOR SOXR"/>
    <property type="match status" value="1"/>
</dbReference>
<keyword evidence="1" id="KW-0238">DNA-binding</keyword>
<dbReference type="InterPro" id="IPR000551">
    <property type="entry name" value="MerR-type_HTH_dom"/>
</dbReference>
<dbReference type="Pfam" id="PF13411">
    <property type="entry name" value="MerR_1"/>
    <property type="match status" value="1"/>
</dbReference>
<sequence length="124" mass="14607">MKYYSIGEAAAYFDIPESTLRYYEKQGLLPLMERDAAGRRLFSEEQMTLLKIVIHLKHTHMPIRTIRQYVDWVIEGDHTTGLRLEMMQQHKQSVLDEISVMHTALNGIDSKIARYLNRMEHQNT</sequence>
<evidence type="ECO:0000313" key="3">
    <source>
        <dbReference type="EMBL" id="ANF97816.1"/>
    </source>
</evidence>
<dbReference type="PROSITE" id="PS50937">
    <property type="entry name" value="HTH_MERR_2"/>
    <property type="match status" value="1"/>
</dbReference>
<dbReference type="EMBL" id="CP013023">
    <property type="protein sequence ID" value="ANF97816.1"/>
    <property type="molecule type" value="Genomic_DNA"/>
</dbReference>
<dbReference type="STRING" id="1616788.AR543_18550"/>
<dbReference type="Gene3D" id="1.10.1660.10">
    <property type="match status" value="1"/>
</dbReference>
<keyword evidence="4" id="KW-1185">Reference proteome</keyword>
<dbReference type="SUPFAM" id="SSF46955">
    <property type="entry name" value="Putative DNA-binding domain"/>
    <property type="match status" value="1"/>
</dbReference>
<dbReference type="RefSeq" id="WP_060535909.1">
    <property type="nucleotide sequence ID" value="NZ_CP013023.1"/>
</dbReference>
<dbReference type="Proteomes" id="UP000078148">
    <property type="component" value="Chromosome"/>
</dbReference>
<organism evidence="3 4">
    <name type="scientific">Paenibacillus bovis</name>
    <dbReference type="NCBI Taxonomy" id="1616788"/>
    <lineage>
        <taxon>Bacteria</taxon>
        <taxon>Bacillati</taxon>
        <taxon>Bacillota</taxon>
        <taxon>Bacilli</taxon>
        <taxon>Bacillales</taxon>
        <taxon>Paenibacillaceae</taxon>
        <taxon>Paenibacillus</taxon>
    </lineage>
</organism>
<protein>
    <submittedName>
        <fullName evidence="3">MerR family transcriptional regulator</fullName>
    </submittedName>
</protein>
<dbReference type="GO" id="GO:0003677">
    <property type="term" value="F:DNA binding"/>
    <property type="evidence" value="ECO:0007669"/>
    <property type="project" value="UniProtKB-KW"/>
</dbReference>
<dbReference type="InterPro" id="IPR009061">
    <property type="entry name" value="DNA-bd_dom_put_sf"/>
</dbReference>
<evidence type="ECO:0000256" key="1">
    <source>
        <dbReference type="ARBA" id="ARBA00023125"/>
    </source>
</evidence>
<dbReference type="GO" id="GO:0003700">
    <property type="term" value="F:DNA-binding transcription factor activity"/>
    <property type="evidence" value="ECO:0007669"/>
    <property type="project" value="InterPro"/>
</dbReference>
<reference evidence="3 4" key="2">
    <citation type="journal article" date="2016" name="Int. J. Syst. Evol. Microbiol.">
        <title>Paenibacillus bovis sp. nov., isolated from raw yak (Bos grunniens) milk.</title>
        <authorList>
            <person name="Gao C."/>
            <person name="Han J."/>
            <person name="Liu Z."/>
            <person name="Xu X."/>
            <person name="Hang F."/>
            <person name="Wu Z."/>
        </authorList>
    </citation>
    <scope>NUCLEOTIDE SEQUENCE [LARGE SCALE GENOMIC DNA]</scope>
    <source>
        <strain evidence="3 4">BD3526</strain>
    </source>
</reference>
<dbReference type="InterPro" id="IPR047057">
    <property type="entry name" value="MerR_fam"/>
</dbReference>
<proteinExistence type="predicted"/>
<reference evidence="4" key="1">
    <citation type="submission" date="2015-10" db="EMBL/GenBank/DDBJ databases">
        <title>Genome of Paenibacillus bovis sp. nov.</title>
        <authorList>
            <person name="Wu Z."/>
            <person name="Gao C."/>
            <person name="Liu Z."/>
            <person name="Zheng H."/>
        </authorList>
    </citation>
    <scope>NUCLEOTIDE SEQUENCE [LARGE SCALE GENOMIC DNA]</scope>
    <source>
        <strain evidence="4">BD3526</strain>
    </source>
</reference>
<name>A0A172ZJJ6_9BACL</name>
<dbReference type="OrthoDB" id="9811174at2"/>
<dbReference type="KEGG" id="pbv:AR543_18550"/>
<dbReference type="AlphaFoldDB" id="A0A172ZJJ6"/>